<dbReference type="Proteomes" id="UP001595547">
    <property type="component" value="Unassembled WGS sequence"/>
</dbReference>
<dbReference type="PANTHER" id="PTHR35369:SF2">
    <property type="entry name" value="BLR3025 PROTEIN"/>
    <property type="match status" value="1"/>
</dbReference>
<protein>
    <submittedName>
        <fullName evidence="2">Y-family DNA polymerase</fullName>
    </submittedName>
</protein>
<dbReference type="InterPro" id="IPR050356">
    <property type="entry name" value="SulA_CellDiv_inhibitor"/>
</dbReference>
<dbReference type="CDD" id="cd03468">
    <property type="entry name" value="PolY_like"/>
    <property type="match status" value="1"/>
</dbReference>
<evidence type="ECO:0000313" key="3">
    <source>
        <dbReference type="Proteomes" id="UP001595547"/>
    </source>
</evidence>
<organism evidence="2 3">
    <name type="scientific">Cypionkella sinensis</name>
    <dbReference type="NCBI Taxonomy" id="1756043"/>
    <lineage>
        <taxon>Bacteria</taxon>
        <taxon>Pseudomonadati</taxon>
        <taxon>Pseudomonadota</taxon>
        <taxon>Alphaproteobacteria</taxon>
        <taxon>Rhodobacterales</taxon>
        <taxon>Paracoccaceae</taxon>
        <taxon>Cypionkella</taxon>
    </lineage>
</organism>
<gene>
    <name evidence="2" type="ORF">ACFOGH_13380</name>
</gene>
<name>A0ABV7J2E8_9RHOB</name>
<proteinExistence type="predicted"/>
<dbReference type="SUPFAM" id="SSF56672">
    <property type="entry name" value="DNA/RNA polymerases"/>
    <property type="match status" value="1"/>
</dbReference>
<comment type="caution">
    <text evidence="2">The sequence shown here is derived from an EMBL/GenBank/DDBJ whole genome shotgun (WGS) entry which is preliminary data.</text>
</comment>
<dbReference type="InterPro" id="IPR043502">
    <property type="entry name" value="DNA/RNA_pol_sf"/>
</dbReference>
<evidence type="ECO:0000256" key="1">
    <source>
        <dbReference type="ARBA" id="ARBA00022763"/>
    </source>
</evidence>
<evidence type="ECO:0000313" key="2">
    <source>
        <dbReference type="EMBL" id="MFC3181988.1"/>
    </source>
</evidence>
<keyword evidence="3" id="KW-1185">Reference proteome</keyword>
<dbReference type="RefSeq" id="WP_380073568.1">
    <property type="nucleotide sequence ID" value="NZ_JBHRTO010000001.1"/>
</dbReference>
<dbReference type="EMBL" id="JBHRTO010000001">
    <property type="protein sequence ID" value="MFC3181988.1"/>
    <property type="molecule type" value="Genomic_DNA"/>
</dbReference>
<accession>A0ABV7J2E8</accession>
<reference evidence="3" key="1">
    <citation type="journal article" date="2019" name="Int. J. Syst. Evol. Microbiol.">
        <title>The Global Catalogue of Microorganisms (GCM) 10K type strain sequencing project: providing services to taxonomists for standard genome sequencing and annotation.</title>
        <authorList>
            <consortium name="The Broad Institute Genomics Platform"/>
            <consortium name="The Broad Institute Genome Sequencing Center for Infectious Disease"/>
            <person name="Wu L."/>
            <person name="Ma J."/>
        </authorList>
    </citation>
    <scope>NUCLEOTIDE SEQUENCE [LARGE SCALE GENOMIC DNA]</scope>
    <source>
        <strain evidence="3">KCTC 52039</strain>
    </source>
</reference>
<keyword evidence="1" id="KW-0227">DNA damage</keyword>
<dbReference type="PANTHER" id="PTHR35369">
    <property type="entry name" value="BLR3025 PROTEIN-RELATED"/>
    <property type="match status" value="1"/>
</dbReference>
<sequence>MMAARRIVSIWLPNFAMERWQKAQLRLGNALPDDLEQVLAVEGKHGPVVYALNRAARLSGVTIGARMADMRALCPNLHVDFADTEGDKAALDRLALWARRWCPWTIADDWAAGASSHGLILDTTGSDHIWGGEAAMLAEMEANLSGVGLSSCLALAPTWGAAWAHARFGSARTINADPAALPVAALRLDGETVLLLNRLGLRTIGQLSSLPRLSLARRFSRAALVQNPLIRLDQLTGHLPEPVSPPEDPVHFRADVRLAEPILDPTHHLPALCTALCDQFIKMHKAARRLLLTVYRTDGTISTLDVACASPSREPAHLIFLFRDRLEKIDPGYGFDLISLEATVTETLDPRQVNLEGSTDAGLELAQLIDRLTARFGAKALMELQPVASHIPERAEIRAAPLNPQPERTAPSTYIRADRPQRLLQHPEEISVLYAMPEGPPAQFQWRRRSYRVARYQGPERIAPEWWQDRPGTRLRDYFKVEDDAGHRLWIYREGLHGDGRGGIPRWFMHGMFF</sequence>